<protein>
    <submittedName>
        <fullName evidence="1">Uncharacterized protein</fullName>
    </submittedName>
</protein>
<dbReference type="AlphaFoldDB" id="A0A4Z1NZZ5"/>
<dbReference type="Proteomes" id="UP000298493">
    <property type="component" value="Unassembled WGS sequence"/>
</dbReference>
<comment type="caution">
    <text evidence="1">The sequence shown here is derived from an EMBL/GenBank/DDBJ whole genome shotgun (WGS) entry which is preliminary data.</text>
</comment>
<sequence length="80" mass="9007">MDEACQKGHRFVACHLPPDEAGSIAAAADRHACRPGRRSDQIFVGKARRIARDKGWASRRCGAVWLYGCWQRVWASSHEE</sequence>
<proteinExistence type="predicted"/>
<reference evidence="1 2" key="1">
    <citation type="submission" date="2019-04" db="EMBL/GenBank/DDBJ databases">
        <title>High contiguity whole genome sequence and gene annotation resource for two Venturia nashicola isolates.</title>
        <authorList>
            <person name="Prokchorchik M."/>
            <person name="Won K."/>
            <person name="Lee Y."/>
            <person name="Choi E.D."/>
            <person name="Segonzac C."/>
            <person name="Sohn K.H."/>
        </authorList>
    </citation>
    <scope>NUCLEOTIDE SEQUENCE [LARGE SCALE GENOMIC DNA]</scope>
    <source>
        <strain evidence="1 2">PRI2</strain>
    </source>
</reference>
<evidence type="ECO:0000313" key="2">
    <source>
        <dbReference type="Proteomes" id="UP000298493"/>
    </source>
</evidence>
<dbReference type="EMBL" id="SNSC02000016">
    <property type="protein sequence ID" value="TID17325.1"/>
    <property type="molecule type" value="Genomic_DNA"/>
</dbReference>
<organism evidence="1 2">
    <name type="scientific">Venturia nashicola</name>
    <dbReference type="NCBI Taxonomy" id="86259"/>
    <lineage>
        <taxon>Eukaryota</taxon>
        <taxon>Fungi</taxon>
        <taxon>Dikarya</taxon>
        <taxon>Ascomycota</taxon>
        <taxon>Pezizomycotina</taxon>
        <taxon>Dothideomycetes</taxon>
        <taxon>Pleosporomycetidae</taxon>
        <taxon>Venturiales</taxon>
        <taxon>Venturiaceae</taxon>
        <taxon>Venturia</taxon>
    </lineage>
</organism>
<evidence type="ECO:0000313" key="1">
    <source>
        <dbReference type="EMBL" id="TID17325.1"/>
    </source>
</evidence>
<accession>A0A4Z1NZZ5</accession>
<name>A0A4Z1NZZ5_9PEZI</name>
<keyword evidence="2" id="KW-1185">Reference proteome</keyword>
<gene>
    <name evidence="1" type="ORF">E6O75_ATG08071</name>
</gene>